<evidence type="ECO:0000256" key="1">
    <source>
        <dbReference type="ARBA" id="ARBA00004241"/>
    </source>
</evidence>
<protein>
    <submittedName>
        <fullName evidence="3">Prepilin-type N-terminal cleavage/methylation domain-containing protein</fullName>
    </submittedName>
</protein>
<keyword evidence="4" id="KW-1185">Reference proteome</keyword>
<dbReference type="AlphaFoldDB" id="A0A3M8PB48"/>
<evidence type="ECO:0000256" key="2">
    <source>
        <dbReference type="ARBA" id="ARBA00023287"/>
    </source>
</evidence>
<name>A0A3M8PB48_9BACL</name>
<dbReference type="Proteomes" id="UP000275473">
    <property type="component" value="Unassembled WGS sequence"/>
</dbReference>
<organism evidence="3 4">
    <name type="scientific">Planococcus salinus</name>
    <dbReference type="NCBI Taxonomy" id="1848460"/>
    <lineage>
        <taxon>Bacteria</taxon>
        <taxon>Bacillati</taxon>
        <taxon>Bacillota</taxon>
        <taxon>Bacilli</taxon>
        <taxon>Bacillales</taxon>
        <taxon>Caryophanaceae</taxon>
        <taxon>Planococcus</taxon>
    </lineage>
</organism>
<sequence length="161" mass="18104">MKSNQKGITLVELLAVLALVGIITTLAWTALSIGFQHSAIETSQTQLQQEATLLMTTLTNEHRRSDHYYLRYQDGHLELKTCTETACESFERITTNNYSYNGSVNDINFDDLDPNMKIEPKKAHVEVSLIVADPENLNNEVTVTTTLTRILTSMVMRGVQL</sequence>
<dbReference type="OrthoDB" id="2427375at2"/>
<comment type="caution">
    <text evidence="3">The sequence shown here is derived from an EMBL/GenBank/DDBJ whole genome shotgun (WGS) entry which is preliminary data.</text>
</comment>
<reference evidence="3 4" key="1">
    <citation type="journal article" date="2018" name="Int. J. Syst. Evol. Microbiol.">
        <title>Planococcus salinus sp. nov., a moderately halophilic bacterium isolated from a saline-alkali soil.</title>
        <authorList>
            <person name="Gan L."/>
        </authorList>
    </citation>
    <scope>NUCLEOTIDE SEQUENCE [LARGE SCALE GENOMIC DNA]</scope>
    <source>
        <strain evidence="3 4">LCB217</strain>
    </source>
</reference>
<dbReference type="SUPFAM" id="SSF54523">
    <property type="entry name" value="Pili subunits"/>
    <property type="match status" value="1"/>
</dbReference>
<keyword evidence="2" id="KW-0178">Competence</keyword>
<dbReference type="GO" id="GO:0009986">
    <property type="term" value="C:cell surface"/>
    <property type="evidence" value="ECO:0007669"/>
    <property type="project" value="UniProtKB-SubCell"/>
</dbReference>
<comment type="subcellular location">
    <subcellularLocation>
        <location evidence="1">Cell surface</location>
    </subcellularLocation>
</comment>
<dbReference type="GO" id="GO:0030420">
    <property type="term" value="P:establishment of competence for transformation"/>
    <property type="evidence" value="ECO:0007669"/>
    <property type="project" value="UniProtKB-KW"/>
</dbReference>
<proteinExistence type="predicted"/>
<dbReference type="Pfam" id="PF07963">
    <property type="entry name" value="N_methyl"/>
    <property type="match status" value="1"/>
</dbReference>
<gene>
    <name evidence="3" type="ORF">EEX84_00810</name>
</gene>
<dbReference type="RefSeq" id="WP_123163677.1">
    <property type="nucleotide sequence ID" value="NZ_RIAX01000001.1"/>
</dbReference>
<dbReference type="PROSITE" id="PS00409">
    <property type="entry name" value="PROKAR_NTER_METHYL"/>
    <property type="match status" value="1"/>
</dbReference>
<dbReference type="EMBL" id="RIAX01000001">
    <property type="protein sequence ID" value="RNF40927.1"/>
    <property type="molecule type" value="Genomic_DNA"/>
</dbReference>
<dbReference type="NCBIfam" id="TIGR02532">
    <property type="entry name" value="IV_pilin_GFxxxE"/>
    <property type="match status" value="1"/>
</dbReference>
<evidence type="ECO:0000313" key="4">
    <source>
        <dbReference type="Proteomes" id="UP000275473"/>
    </source>
</evidence>
<accession>A0A3M8PB48</accession>
<evidence type="ECO:0000313" key="3">
    <source>
        <dbReference type="EMBL" id="RNF40927.1"/>
    </source>
</evidence>
<dbReference type="InterPro" id="IPR045584">
    <property type="entry name" value="Pilin-like"/>
</dbReference>
<dbReference type="InterPro" id="IPR012902">
    <property type="entry name" value="N_methyl_site"/>
</dbReference>